<comment type="caution">
    <text evidence="2">The sequence shown here is derived from an EMBL/GenBank/DDBJ whole genome shotgun (WGS) entry which is preliminary data.</text>
</comment>
<name>M7XBA6_9BACT</name>
<gene>
    <name evidence="2" type="ORF">C943_01441</name>
</gene>
<feature type="region of interest" description="Disordered" evidence="1">
    <location>
        <begin position="1"/>
        <end position="51"/>
    </location>
</feature>
<dbReference type="STRING" id="1239962.C943_01441"/>
<dbReference type="AlphaFoldDB" id="M7XBA6"/>
<organism evidence="2 3">
    <name type="scientific">Mariniradius saccharolyticus AK6</name>
    <dbReference type="NCBI Taxonomy" id="1239962"/>
    <lineage>
        <taxon>Bacteria</taxon>
        <taxon>Pseudomonadati</taxon>
        <taxon>Bacteroidota</taxon>
        <taxon>Cytophagia</taxon>
        <taxon>Cytophagales</taxon>
        <taxon>Cyclobacteriaceae</taxon>
        <taxon>Mariniradius</taxon>
    </lineage>
</organism>
<reference evidence="2" key="1">
    <citation type="submission" date="2013-01" db="EMBL/GenBank/DDBJ databases">
        <title>Genome assembly of Mariniradius saccharolyticus AK6.</title>
        <authorList>
            <person name="Vaidya B."/>
            <person name="Khatri I."/>
            <person name="Tanuku N.R.S."/>
            <person name="Subramanian S."/>
            <person name="Pinnaka A."/>
        </authorList>
    </citation>
    <scope>NUCLEOTIDE SEQUENCE [LARGE SCALE GENOMIC DNA]</scope>
    <source>
        <strain evidence="2">AK6</strain>
    </source>
</reference>
<proteinExistence type="predicted"/>
<evidence type="ECO:0000313" key="3">
    <source>
        <dbReference type="Proteomes" id="UP000010953"/>
    </source>
</evidence>
<protein>
    <submittedName>
        <fullName evidence="2">Uncharacterized protein</fullName>
    </submittedName>
</protein>
<dbReference type="Proteomes" id="UP000010953">
    <property type="component" value="Unassembled WGS sequence"/>
</dbReference>
<evidence type="ECO:0000313" key="2">
    <source>
        <dbReference type="EMBL" id="EMS32179.1"/>
    </source>
</evidence>
<sequence>MDLGFHQKPGRDEGERRDARGKKQESRGKMREKRVDCGDRGQGKGFFNVSD</sequence>
<dbReference type="EMBL" id="AMZY02000014">
    <property type="protein sequence ID" value="EMS32179.1"/>
    <property type="molecule type" value="Genomic_DNA"/>
</dbReference>
<evidence type="ECO:0000256" key="1">
    <source>
        <dbReference type="SAM" id="MobiDB-lite"/>
    </source>
</evidence>
<dbReference type="InParanoid" id="M7XBA6"/>
<accession>M7XBA6</accession>
<keyword evidence="3" id="KW-1185">Reference proteome</keyword>
<feature type="compositionally biased region" description="Basic and acidic residues" evidence="1">
    <location>
        <begin position="9"/>
        <end position="42"/>
    </location>
</feature>